<organism evidence="4 5">
    <name type="scientific">Propionibacterium ruminifibrarum</name>
    <dbReference type="NCBI Taxonomy" id="1962131"/>
    <lineage>
        <taxon>Bacteria</taxon>
        <taxon>Bacillati</taxon>
        <taxon>Actinomycetota</taxon>
        <taxon>Actinomycetes</taxon>
        <taxon>Propionibacteriales</taxon>
        <taxon>Propionibacteriaceae</taxon>
        <taxon>Propionibacterium</taxon>
    </lineage>
</organism>
<comment type="caution">
    <text evidence="2">Lacks conserved residue(s) required for the propagation of feature annotation.</text>
</comment>
<dbReference type="RefSeq" id="WP_119716520.1">
    <property type="nucleotide sequence ID" value="NZ_OMOH01000013.1"/>
</dbReference>
<dbReference type="PROSITE" id="PS50305">
    <property type="entry name" value="SIRTUIN"/>
    <property type="match status" value="1"/>
</dbReference>
<feature type="domain" description="Deacetylase sirtuin-type" evidence="3">
    <location>
        <begin position="11"/>
        <end position="293"/>
    </location>
</feature>
<dbReference type="Gene3D" id="3.40.50.1220">
    <property type="entry name" value="TPP-binding domain"/>
    <property type="match status" value="1"/>
</dbReference>
<evidence type="ECO:0000256" key="2">
    <source>
        <dbReference type="PROSITE-ProRule" id="PRU00236"/>
    </source>
</evidence>
<dbReference type="OrthoDB" id="3192862at2"/>
<proteinExistence type="predicted"/>
<sequence length="293" mass="32614">MTGDDWITGPSGGFEATIGRLAERIADADAVLVGAGAGLSTAAGLSYSGERFERHFADFAERFGITDMYSGGFHRFPDPETYWAWWSRQIWINRYDCPVGRPYLDLLEVVRGRDHFVLTTNVDHQFQRAGFDRERLFYTQGDYGLWQCSLPCHQNTYDNYETVAAMVEQQQDLRVPSGLLPYCPVCGRPMSMNLRADDTFVQDAGWDAAADRYAAYRRERSGGRIVYLEVGVGQNTPGIIKYPFWQAVATNPQATYAQLNLGEARVPAVLAGRSITVDADAGRALAALREALA</sequence>
<reference evidence="5" key="1">
    <citation type="submission" date="2018-02" db="EMBL/GenBank/DDBJ databases">
        <authorList>
            <person name="Hornung B."/>
        </authorList>
    </citation>
    <scope>NUCLEOTIDE SEQUENCE [LARGE SCALE GENOMIC DNA]</scope>
</reference>
<feature type="binding site" evidence="2">
    <location>
        <position position="148"/>
    </location>
    <ligand>
        <name>Zn(2+)</name>
        <dbReference type="ChEBI" id="CHEBI:29105"/>
    </ligand>
</feature>
<dbReference type="Proteomes" id="UP000265962">
    <property type="component" value="Unassembled WGS sequence"/>
</dbReference>
<evidence type="ECO:0000259" key="3">
    <source>
        <dbReference type="PROSITE" id="PS50305"/>
    </source>
</evidence>
<dbReference type="GO" id="GO:0046872">
    <property type="term" value="F:metal ion binding"/>
    <property type="evidence" value="ECO:0007669"/>
    <property type="project" value="UniProtKB-KW"/>
</dbReference>
<evidence type="ECO:0000256" key="1">
    <source>
        <dbReference type="ARBA" id="ARBA00023027"/>
    </source>
</evidence>
<keyword evidence="2" id="KW-0479">Metal-binding</keyword>
<dbReference type="InterPro" id="IPR029035">
    <property type="entry name" value="DHS-like_NAD/FAD-binding_dom"/>
</dbReference>
<name>A0A375I826_9ACTN</name>
<feature type="binding site" evidence="2">
    <location>
        <position position="183"/>
    </location>
    <ligand>
        <name>Zn(2+)</name>
        <dbReference type="ChEBI" id="CHEBI:29105"/>
    </ligand>
</feature>
<keyword evidence="2" id="KW-0862">Zinc</keyword>
<keyword evidence="5" id="KW-1185">Reference proteome</keyword>
<accession>A0A375I826</accession>
<dbReference type="AlphaFoldDB" id="A0A375I826"/>
<keyword evidence="1" id="KW-0520">NAD</keyword>
<feature type="binding site" evidence="2">
    <location>
        <position position="152"/>
    </location>
    <ligand>
        <name>Zn(2+)</name>
        <dbReference type="ChEBI" id="CHEBI:29105"/>
    </ligand>
</feature>
<evidence type="ECO:0000313" key="4">
    <source>
        <dbReference type="EMBL" id="SPF69440.1"/>
    </source>
</evidence>
<dbReference type="SUPFAM" id="SSF52467">
    <property type="entry name" value="DHS-like NAD/FAD-binding domain"/>
    <property type="match status" value="1"/>
</dbReference>
<gene>
    <name evidence="4" type="ORF">PROPJV5_2425</name>
</gene>
<feature type="binding site" evidence="2">
    <location>
        <position position="186"/>
    </location>
    <ligand>
        <name>Zn(2+)</name>
        <dbReference type="ChEBI" id="CHEBI:29105"/>
    </ligand>
</feature>
<evidence type="ECO:0000313" key="5">
    <source>
        <dbReference type="Proteomes" id="UP000265962"/>
    </source>
</evidence>
<protein>
    <submittedName>
        <fullName evidence="4">Sirtuin catalytic domain profile</fullName>
    </submittedName>
</protein>
<dbReference type="EMBL" id="OMOH01000013">
    <property type="protein sequence ID" value="SPF69440.1"/>
    <property type="molecule type" value="Genomic_DNA"/>
</dbReference>
<dbReference type="InterPro" id="IPR026590">
    <property type="entry name" value="Ssirtuin_cat_dom"/>
</dbReference>